<comment type="cofactor">
    <cofactor evidence="1">
        <name>FAD</name>
        <dbReference type="ChEBI" id="CHEBI:57692"/>
    </cofactor>
</comment>
<evidence type="ECO:0000256" key="3">
    <source>
        <dbReference type="ARBA" id="ARBA00022630"/>
    </source>
</evidence>
<reference evidence="7" key="1">
    <citation type="submission" date="2019-10" db="EMBL/GenBank/DDBJ databases">
        <authorList>
            <person name="Nor Muhammad N."/>
        </authorList>
    </citation>
    <scope>NUCLEOTIDE SEQUENCE</scope>
</reference>
<evidence type="ECO:0000256" key="6">
    <source>
        <dbReference type="ARBA" id="ARBA00023002"/>
    </source>
</evidence>
<dbReference type="GO" id="GO:0004499">
    <property type="term" value="F:N,N-dimethylaniline monooxygenase activity"/>
    <property type="evidence" value="ECO:0007669"/>
    <property type="project" value="InterPro"/>
</dbReference>
<dbReference type="GO" id="GO:0050660">
    <property type="term" value="F:flavin adenine dinucleotide binding"/>
    <property type="evidence" value="ECO:0007669"/>
    <property type="project" value="InterPro"/>
</dbReference>
<dbReference type="PANTHER" id="PTHR43539">
    <property type="entry name" value="FLAVIN-BINDING MONOOXYGENASE-LIKE PROTEIN (AFU_ORTHOLOGUE AFUA_4G09220)"/>
    <property type="match status" value="1"/>
</dbReference>
<keyword evidence="4" id="KW-0274">FAD</keyword>
<evidence type="ECO:0000256" key="1">
    <source>
        <dbReference type="ARBA" id="ARBA00001974"/>
    </source>
</evidence>
<dbReference type="Pfam" id="PF00743">
    <property type="entry name" value="FMO-like"/>
    <property type="match status" value="1"/>
</dbReference>
<dbReference type="InterPro" id="IPR036188">
    <property type="entry name" value="FAD/NAD-bd_sf"/>
</dbReference>
<dbReference type="GO" id="GO:0050661">
    <property type="term" value="F:NADP binding"/>
    <property type="evidence" value="ECO:0007669"/>
    <property type="project" value="InterPro"/>
</dbReference>
<keyword evidence="3" id="KW-0285">Flavoprotein</keyword>
<dbReference type="EMBL" id="LR724574">
    <property type="protein sequence ID" value="VWO95177.1"/>
    <property type="molecule type" value="Genomic_DNA"/>
</dbReference>
<evidence type="ECO:0000256" key="4">
    <source>
        <dbReference type="ARBA" id="ARBA00022827"/>
    </source>
</evidence>
<evidence type="ECO:0000313" key="7">
    <source>
        <dbReference type="EMBL" id="VWO95177.1"/>
    </source>
</evidence>
<dbReference type="PANTHER" id="PTHR43539:SF68">
    <property type="entry name" value="FLAVIN-BINDING MONOOXYGENASE-LIKE PROTEIN (AFU_ORTHOLOGUE AFUA_4G09220)"/>
    <property type="match status" value="1"/>
</dbReference>
<gene>
    <name evidence="7" type="primary">B1GVX4</name>
</gene>
<protein>
    <submittedName>
        <fullName evidence="7">FAD-binding monooxygenase BOA2 )</fullName>
        <ecNumber evidence="7">1.14.13.-</ecNumber>
    </submittedName>
</protein>
<accession>A0A5K1JU26</accession>
<evidence type="ECO:0000256" key="5">
    <source>
        <dbReference type="ARBA" id="ARBA00022857"/>
    </source>
</evidence>
<sequence length="606" mass="67072">MAGDPHRVASDWLAACSAALSRAEPDAVAQLFLTDGWLRDLLVFTWDVRSLAGREKIAAYLANALSAAQISEVQLNESPHLAPQVTVIPQLGVQGVEVAFTFECRHGHGRAHARLLRDASGKYRALSLLTELSDLRGHEELTTLAMRDDVTSIPGRNMQTEFEDWVAEVETRPYVLIVGAGQTGLNMAARFKQMKIPALVIDRNTRVGDNWRKRYPTLTLHTVKRHHTLLYQSYPTNWPEFTPRDRLGDWLELYVTMQDLVVWTSAEMKGRPTYSTETKEWDVTVFREGFEVQLHPAHIVLATGTLGERNIPDIPDLERFQGQILHSQDYTGGAPYAGKRAVIIGAGNSSIDVCQDLVFNGAASVTMVQRSSTCVMSREYIARRQRAVFPEDVPMDVSDFKSASMPFGLLKKLNIADQQAAWEEDKELHDKLRKGGVKLNMGPDGEGLYLLVMERGGGYCKFFVRAPECKSLRANSTGLDKGGADLIADGSIKVKNGHSLQKFTENGVVFSDGSELSADLVIFATGYTNMRENNKELFGEDVIAKTDQVYGLDAEGDSGEVIAHLAILGGDFFISRLMSRTLALQFKAIQLGLLKHNGRRDGALTT</sequence>
<dbReference type="EC" id="1.14.13.-" evidence="7"/>
<name>A0A5K1JU26_9APHY</name>
<comment type="similarity">
    <text evidence="2">Belongs to the FMO family.</text>
</comment>
<dbReference type="FunFam" id="3.50.50.60:FF:000023">
    <property type="entry name" value="Dimethylaniline monooxygenase [N-oxide-forming]"/>
    <property type="match status" value="1"/>
</dbReference>
<dbReference type="AlphaFoldDB" id="A0A5K1JU26"/>
<keyword evidence="7" id="KW-0503">Monooxygenase</keyword>
<proteinExistence type="inferred from homology"/>
<keyword evidence="6 7" id="KW-0560">Oxidoreductase</keyword>
<keyword evidence="5" id="KW-0521">NADP</keyword>
<dbReference type="InterPro" id="IPR020946">
    <property type="entry name" value="Flavin_mOase-like"/>
</dbReference>
<dbReference type="SUPFAM" id="SSF51905">
    <property type="entry name" value="FAD/NAD(P)-binding domain"/>
    <property type="match status" value="2"/>
</dbReference>
<dbReference type="Gene3D" id="3.10.450.50">
    <property type="match status" value="1"/>
</dbReference>
<dbReference type="InterPro" id="IPR050982">
    <property type="entry name" value="Auxin_biosynth/cation_transpt"/>
</dbReference>
<organism evidence="7">
    <name type="scientific">Ganoderma boninense</name>
    <dbReference type="NCBI Taxonomy" id="34458"/>
    <lineage>
        <taxon>Eukaryota</taxon>
        <taxon>Fungi</taxon>
        <taxon>Dikarya</taxon>
        <taxon>Basidiomycota</taxon>
        <taxon>Agaricomycotina</taxon>
        <taxon>Agaricomycetes</taxon>
        <taxon>Polyporales</taxon>
        <taxon>Polyporaceae</taxon>
        <taxon>Ganoderma</taxon>
    </lineage>
</organism>
<evidence type="ECO:0000256" key="2">
    <source>
        <dbReference type="ARBA" id="ARBA00009183"/>
    </source>
</evidence>
<dbReference type="Gene3D" id="3.50.50.60">
    <property type="entry name" value="FAD/NAD(P)-binding domain"/>
    <property type="match status" value="2"/>
</dbReference>